<accession>A0A9X9ML37</accession>
<dbReference type="EMBL" id="LR026992">
    <property type="protein sequence ID" value="VDB92659.1"/>
    <property type="molecule type" value="Genomic_DNA"/>
</dbReference>
<name>A0A9X9ML37_BLUGR</name>
<reference evidence="1 2" key="1">
    <citation type="submission" date="2018-08" db="EMBL/GenBank/DDBJ databases">
        <authorList>
            <person name="Muller C M."/>
        </authorList>
    </citation>
    <scope>NUCLEOTIDE SEQUENCE [LARGE SCALE GENOMIC DNA]</scope>
</reference>
<feature type="non-terminal residue" evidence="1">
    <location>
        <position position="1"/>
    </location>
</feature>
<evidence type="ECO:0000313" key="2">
    <source>
        <dbReference type="Proteomes" id="UP000324639"/>
    </source>
</evidence>
<gene>
    <name evidence="1" type="ORF">BGT96224V316_LOCUS6433</name>
</gene>
<keyword evidence="2" id="KW-1185">Reference proteome</keyword>
<dbReference type="AlphaFoldDB" id="A0A9X9ML37"/>
<dbReference type="Proteomes" id="UP000324639">
    <property type="component" value="Chromosome Bgt_-09"/>
</dbReference>
<sequence>SLCGLVLPRFWQGLHPLPSVGFDVAFFNLKNTRMNLWHFEHIRDIIVGKTWSSGCKALFR</sequence>
<evidence type="ECO:0000313" key="1">
    <source>
        <dbReference type="EMBL" id="VDB92659.1"/>
    </source>
</evidence>
<organism evidence="1 2">
    <name type="scientific">Blumeria graminis f. sp. tritici</name>
    <dbReference type="NCBI Taxonomy" id="62690"/>
    <lineage>
        <taxon>Eukaryota</taxon>
        <taxon>Fungi</taxon>
        <taxon>Dikarya</taxon>
        <taxon>Ascomycota</taxon>
        <taxon>Pezizomycotina</taxon>
        <taxon>Leotiomycetes</taxon>
        <taxon>Erysiphales</taxon>
        <taxon>Erysiphaceae</taxon>
        <taxon>Blumeria</taxon>
    </lineage>
</organism>
<protein>
    <submittedName>
        <fullName evidence="1">Bgt-5359</fullName>
    </submittedName>
</protein>
<proteinExistence type="predicted"/>